<dbReference type="AlphaFoldDB" id="A0A2T0XDZ0"/>
<dbReference type="PANTHER" id="PTHR33546:SF1">
    <property type="entry name" value="LARGE, MULTIFUNCTIONAL SECRETED PROTEIN"/>
    <property type="match status" value="1"/>
</dbReference>
<comment type="caution">
    <text evidence="3">The sequence shown here is derived from an EMBL/GenBank/DDBJ whole genome shotgun (WGS) entry which is preliminary data.</text>
</comment>
<name>A0A2T0XDZ0_9BURK</name>
<keyword evidence="1" id="KW-0732">Signal</keyword>
<evidence type="ECO:0000313" key="3">
    <source>
        <dbReference type="EMBL" id="PRY97121.1"/>
    </source>
</evidence>
<evidence type="ECO:0000256" key="1">
    <source>
        <dbReference type="SAM" id="SignalP"/>
    </source>
</evidence>
<gene>
    <name evidence="3" type="ORF">BCM14_2261</name>
</gene>
<dbReference type="InterPro" id="IPR011041">
    <property type="entry name" value="Quinoprot_gluc/sorb_DH_b-prop"/>
</dbReference>
<dbReference type="SUPFAM" id="SSF50952">
    <property type="entry name" value="Soluble quinoprotein glucose dehydrogenase"/>
    <property type="match status" value="1"/>
</dbReference>
<keyword evidence="4" id="KW-1185">Reference proteome</keyword>
<dbReference type="Gene3D" id="2.120.10.30">
    <property type="entry name" value="TolB, C-terminal domain"/>
    <property type="match status" value="1"/>
</dbReference>
<dbReference type="InterPro" id="IPR011042">
    <property type="entry name" value="6-blade_b-propeller_TolB-like"/>
</dbReference>
<dbReference type="PANTHER" id="PTHR33546">
    <property type="entry name" value="LARGE, MULTIFUNCTIONAL SECRETED PROTEIN-RELATED"/>
    <property type="match status" value="1"/>
</dbReference>
<proteinExistence type="predicted"/>
<evidence type="ECO:0000259" key="2">
    <source>
        <dbReference type="Pfam" id="PF22807"/>
    </source>
</evidence>
<accession>A0A2T0XDZ0</accession>
<dbReference type="Pfam" id="PF22807">
    <property type="entry name" value="TrAA12"/>
    <property type="match status" value="1"/>
</dbReference>
<reference evidence="3 4" key="1">
    <citation type="submission" date="2018-03" db="EMBL/GenBank/DDBJ databases">
        <title>Genomic Encyclopedia of Type Strains, Phase III (KMG-III): the genomes of soil and plant-associated and newly described type strains.</title>
        <authorList>
            <person name="Whitman W."/>
        </authorList>
    </citation>
    <scope>NUCLEOTIDE SEQUENCE [LARGE SCALE GENOMIC DNA]</scope>
    <source>
        <strain evidence="3 4">MWH-P2sevCIIIb</strain>
    </source>
</reference>
<feature type="domain" description="Pyrroloquinoline quinone-dependent pyranose dehydrogenase beta-propeller" evidence="2">
    <location>
        <begin position="69"/>
        <end position="406"/>
    </location>
</feature>
<dbReference type="Proteomes" id="UP000238308">
    <property type="component" value="Unassembled WGS sequence"/>
</dbReference>
<dbReference type="EMBL" id="PVTV01000015">
    <property type="protein sequence ID" value="PRY97121.1"/>
    <property type="molecule type" value="Genomic_DNA"/>
</dbReference>
<organism evidence="3 4">
    <name type="scientific">Jezberella montanilacus</name>
    <dbReference type="NCBI Taxonomy" id="323426"/>
    <lineage>
        <taxon>Bacteria</taxon>
        <taxon>Pseudomonadati</taxon>
        <taxon>Pseudomonadota</taxon>
        <taxon>Betaproteobacteria</taxon>
        <taxon>Burkholderiales</taxon>
        <taxon>Alcaligenaceae</taxon>
        <taxon>Jezberella</taxon>
    </lineage>
</organism>
<feature type="signal peptide" evidence="1">
    <location>
        <begin position="1"/>
        <end position="20"/>
    </location>
</feature>
<feature type="chain" id="PRO_5015768198" evidence="1">
    <location>
        <begin position="21"/>
        <end position="409"/>
    </location>
</feature>
<evidence type="ECO:0000313" key="4">
    <source>
        <dbReference type="Proteomes" id="UP000238308"/>
    </source>
</evidence>
<dbReference type="RefSeq" id="WP_259673566.1">
    <property type="nucleotide sequence ID" value="NZ_PVTV01000015.1"/>
</dbReference>
<dbReference type="InterPro" id="IPR054539">
    <property type="entry name" value="Beta-prop_PDH"/>
</dbReference>
<protein>
    <submittedName>
        <fullName evidence="3">Glucose/arabinose dehydrogenase</fullName>
    </submittedName>
</protein>
<sequence length="409" mass="45198">MRFKLALSVLALTFTMPAFSQTPPAAAPAAPPPAWKQGMDNTKQPVTLHPFAPIMTGTEAKDLPLNKIKMAPGFHIEVWADGVTSARSMARGDKGTIFVGNRNTKSVVAVVEKDGKKVVKTITKDMIMPNGVVFSKGTLFVAEHDKIWRFDNIEANLDNPGPGKIVVEGIDPTNGPGHNWKYLVMGPDGKLYFNIGSPENITMPLYNQAVIMRVDPATGQMERIATGVRNSVGMAFHPVTKKLWFTEHGRDWLGEDIPNDELNVLNKEGENFGFPFCHQGDIADPIYGKYDTCAHSTPPALKLGAHVAPLAIQFYTGNMFPAEYKNNILMARHGSWNKSDKRGYDLMRVVLDANGKVVKYEPFVTGFLTDDKADPPMWGRPVDILQMPDGSILFSDDYNGVIYRVSYKK</sequence>